<proteinExistence type="predicted"/>
<name>A0A0H3ZKD4_9VIBR</name>
<sequence>MNVMQQCDQIIAELHESKAQCQNNLELIKTKVKELAEEIKNISAPNRWEDLNDLRCTIQDKMYDLKKRALNSELDPFKVLEARQDITMWITKGESSVRMIELDISNNDAVRLKAWLSIDQNNLKTSQRFDRKPVEEALINSLFKEEQENLNNQLSKVEGAMNTNTHASRSIDNIKSSIKSSGLA</sequence>
<evidence type="ECO:0000256" key="1">
    <source>
        <dbReference type="SAM" id="Coils"/>
    </source>
</evidence>
<dbReference type="EMBL" id="KP795487">
    <property type="protein sequence ID" value="AKN36395.1"/>
    <property type="molecule type" value="Genomic_DNA"/>
</dbReference>
<organism evidence="2">
    <name type="scientific">Vibrio tasmaniensis</name>
    <dbReference type="NCBI Taxonomy" id="212663"/>
    <lineage>
        <taxon>Bacteria</taxon>
        <taxon>Pseudomonadati</taxon>
        <taxon>Pseudomonadota</taxon>
        <taxon>Gammaproteobacteria</taxon>
        <taxon>Vibrionales</taxon>
        <taxon>Vibrionaceae</taxon>
        <taxon>Vibrio</taxon>
    </lineage>
</organism>
<dbReference type="AlphaFoldDB" id="A0A0H3ZKD4"/>
<reference evidence="2" key="1">
    <citation type="journal article" date="2015" name="MBio">
        <title>Eco-Evolutionary Dynamics of Episomes among Ecologically Cohesive Bacterial Populations.</title>
        <authorList>
            <person name="Xue H."/>
            <person name="Cordero O.X."/>
            <person name="Camas F.M."/>
            <person name="Trimble W."/>
            <person name="Meyer F."/>
            <person name="Guglielmini J."/>
            <person name="Rocha E.P."/>
            <person name="Polz M.F."/>
        </authorList>
    </citation>
    <scope>NUCLEOTIDE SEQUENCE</scope>
    <source>
        <strain evidence="2">1F_279</strain>
    </source>
</reference>
<evidence type="ECO:0000313" key="2">
    <source>
        <dbReference type="EMBL" id="AKN36395.1"/>
    </source>
</evidence>
<accession>A0A0H3ZKD4</accession>
<protein>
    <submittedName>
        <fullName evidence="2">Uncharacterized protein</fullName>
    </submittedName>
</protein>
<keyword evidence="1" id="KW-0175">Coiled coil</keyword>
<feature type="coiled-coil region" evidence="1">
    <location>
        <begin position="11"/>
        <end position="38"/>
    </location>
</feature>